<gene>
    <name evidence="1" type="ORF">LCGC14_0231420</name>
</gene>
<reference evidence="1" key="1">
    <citation type="journal article" date="2015" name="Nature">
        <title>Complex archaea that bridge the gap between prokaryotes and eukaryotes.</title>
        <authorList>
            <person name="Spang A."/>
            <person name="Saw J.H."/>
            <person name="Jorgensen S.L."/>
            <person name="Zaremba-Niedzwiedzka K."/>
            <person name="Martijn J."/>
            <person name="Lind A.E."/>
            <person name="van Eijk R."/>
            <person name="Schleper C."/>
            <person name="Guy L."/>
            <person name="Ettema T.J."/>
        </authorList>
    </citation>
    <scope>NUCLEOTIDE SEQUENCE</scope>
</reference>
<evidence type="ECO:0000313" key="1">
    <source>
        <dbReference type="EMBL" id="KKN90030.1"/>
    </source>
</evidence>
<proteinExistence type="predicted"/>
<comment type="caution">
    <text evidence="1">The sequence shown here is derived from an EMBL/GenBank/DDBJ whole genome shotgun (WGS) entry which is preliminary data.</text>
</comment>
<dbReference type="AlphaFoldDB" id="A0A0F9UA11"/>
<protein>
    <submittedName>
        <fullName evidence="1">Uncharacterized protein</fullName>
    </submittedName>
</protein>
<sequence length="88" mass="10104">MTSDSTFRSHERPGWCPHPDCHFVLNTQESWKKREACGGILPEPVEHDGGFNIKRLCIEADGVFDLQVNRGDLCNLERLIKVLREIEL</sequence>
<accession>A0A0F9UA11</accession>
<dbReference type="EMBL" id="LAZR01000113">
    <property type="protein sequence ID" value="KKN90030.1"/>
    <property type="molecule type" value="Genomic_DNA"/>
</dbReference>
<organism evidence="1">
    <name type="scientific">marine sediment metagenome</name>
    <dbReference type="NCBI Taxonomy" id="412755"/>
    <lineage>
        <taxon>unclassified sequences</taxon>
        <taxon>metagenomes</taxon>
        <taxon>ecological metagenomes</taxon>
    </lineage>
</organism>
<name>A0A0F9UA11_9ZZZZ</name>